<organism evidence="2 3">
    <name type="scientific">Macrococcoides canis</name>
    <dbReference type="NCBI Taxonomy" id="1855823"/>
    <lineage>
        <taxon>Bacteria</taxon>
        <taxon>Bacillati</taxon>
        <taxon>Bacillota</taxon>
        <taxon>Bacilli</taxon>
        <taxon>Bacillales</taxon>
        <taxon>Staphylococcaceae</taxon>
        <taxon>Macrococcoides</taxon>
    </lineage>
</organism>
<name>A0A4R6C441_9STAP</name>
<sequence length="82" mass="9497">MRTSWTLWWLVSTLEFLSFIGMSIFLWLREIDGSGAVQTTEIKLINIGVLAIFYIIPFVIQLIWLVLNLINSNKKSQTSINH</sequence>
<keyword evidence="1" id="KW-1133">Transmembrane helix</keyword>
<dbReference type="Pfam" id="PF13061">
    <property type="entry name" value="DUF3923"/>
    <property type="match status" value="1"/>
</dbReference>
<evidence type="ECO:0000256" key="1">
    <source>
        <dbReference type="SAM" id="Phobius"/>
    </source>
</evidence>
<evidence type="ECO:0000313" key="2">
    <source>
        <dbReference type="EMBL" id="TDM16381.1"/>
    </source>
</evidence>
<protein>
    <submittedName>
        <fullName evidence="2">DUF3923 family protein</fullName>
    </submittedName>
</protein>
<proteinExistence type="predicted"/>
<feature type="transmembrane region" description="Helical" evidence="1">
    <location>
        <begin position="47"/>
        <end position="67"/>
    </location>
</feature>
<feature type="transmembrane region" description="Helical" evidence="1">
    <location>
        <begin position="7"/>
        <end position="27"/>
    </location>
</feature>
<gene>
    <name evidence="2" type="ORF">ETI04_08870</name>
</gene>
<dbReference type="Proteomes" id="UP000294865">
    <property type="component" value="Unassembled WGS sequence"/>
</dbReference>
<reference evidence="2 3" key="1">
    <citation type="submission" date="2019-01" db="EMBL/GenBank/DDBJ databases">
        <title>Draft genome sequences of Macrococcus caseolyticus, Macrococcus canis, Macrococcus bohemicus and Macrococcus goetzii.</title>
        <authorList>
            <person name="Mazhar S."/>
            <person name="Altermann E."/>
            <person name="Hill C."/>
            <person name="Mcauliffe O."/>
        </authorList>
    </citation>
    <scope>NUCLEOTIDE SEQUENCE [LARGE SCALE GENOMIC DNA]</scope>
    <source>
        <strain evidence="2 3">DPC7162</strain>
    </source>
</reference>
<dbReference type="InterPro" id="IPR025037">
    <property type="entry name" value="DUF3923"/>
</dbReference>
<keyword evidence="1" id="KW-0812">Transmembrane</keyword>
<evidence type="ECO:0000313" key="3">
    <source>
        <dbReference type="Proteomes" id="UP000294865"/>
    </source>
</evidence>
<dbReference type="RefSeq" id="WP_133420087.1">
    <property type="nucleotide sequence ID" value="NZ_JAXJTW010000082.1"/>
</dbReference>
<dbReference type="EMBL" id="SDQG01000005">
    <property type="protein sequence ID" value="TDM16381.1"/>
    <property type="molecule type" value="Genomic_DNA"/>
</dbReference>
<accession>A0A4R6C441</accession>
<keyword evidence="1" id="KW-0472">Membrane</keyword>
<comment type="caution">
    <text evidence="2">The sequence shown here is derived from an EMBL/GenBank/DDBJ whole genome shotgun (WGS) entry which is preliminary data.</text>
</comment>
<dbReference type="AlphaFoldDB" id="A0A4R6C441"/>